<accession>A0ABQ9J3M1</accession>
<dbReference type="EMBL" id="JAPWTJ010001388">
    <property type="protein sequence ID" value="KAJ8972091.1"/>
    <property type="molecule type" value="Genomic_DNA"/>
</dbReference>
<evidence type="ECO:0000313" key="2">
    <source>
        <dbReference type="Proteomes" id="UP001162164"/>
    </source>
</evidence>
<name>A0ABQ9J3M1_9CUCU</name>
<proteinExistence type="predicted"/>
<comment type="caution">
    <text evidence="1">The sequence shown here is derived from an EMBL/GenBank/DDBJ whole genome shotgun (WGS) entry which is preliminary data.</text>
</comment>
<reference evidence="1" key="1">
    <citation type="journal article" date="2023" name="Insect Mol. Biol.">
        <title>Genome sequencing provides insights into the evolution of gene families encoding plant cell wall-degrading enzymes in longhorned beetles.</title>
        <authorList>
            <person name="Shin N.R."/>
            <person name="Okamura Y."/>
            <person name="Kirsch R."/>
            <person name="Pauchet Y."/>
        </authorList>
    </citation>
    <scope>NUCLEOTIDE SEQUENCE</scope>
    <source>
        <strain evidence="1">MMC_N1</strain>
    </source>
</reference>
<evidence type="ECO:0008006" key="3">
    <source>
        <dbReference type="Google" id="ProtNLM"/>
    </source>
</evidence>
<protein>
    <recommendedName>
        <fullName evidence="3">Phospholipid/glycerol acyltransferase domain-containing protein</fullName>
    </recommendedName>
</protein>
<organism evidence="1 2">
    <name type="scientific">Molorchus minor</name>
    <dbReference type="NCBI Taxonomy" id="1323400"/>
    <lineage>
        <taxon>Eukaryota</taxon>
        <taxon>Metazoa</taxon>
        <taxon>Ecdysozoa</taxon>
        <taxon>Arthropoda</taxon>
        <taxon>Hexapoda</taxon>
        <taxon>Insecta</taxon>
        <taxon>Pterygota</taxon>
        <taxon>Neoptera</taxon>
        <taxon>Endopterygota</taxon>
        <taxon>Coleoptera</taxon>
        <taxon>Polyphaga</taxon>
        <taxon>Cucujiformia</taxon>
        <taxon>Chrysomeloidea</taxon>
        <taxon>Cerambycidae</taxon>
        <taxon>Lamiinae</taxon>
        <taxon>Monochamini</taxon>
        <taxon>Molorchus</taxon>
    </lineage>
</organism>
<evidence type="ECO:0000313" key="1">
    <source>
        <dbReference type="EMBL" id="KAJ8972091.1"/>
    </source>
</evidence>
<gene>
    <name evidence="1" type="ORF">NQ317_018335</name>
</gene>
<sequence length="88" mass="9598">MFTHKVDVNRTPLALALPPKMKYILCFLGKSSFRSGGMNVIVKGRQASRDEAPILVAAPHSTFLDGELSIVPVFLPQFVDGKVGRTTI</sequence>
<keyword evidence="2" id="KW-1185">Reference proteome</keyword>
<dbReference type="Proteomes" id="UP001162164">
    <property type="component" value="Unassembled WGS sequence"/>
</dbReference>